<dbReference type="PANTHER" id="PTHR30419">
    <property type="entry name" value="HTH-TYPE TRANSCRIPTIONAL REGULATOR YBHD"/>
    <property type="match status" value="1"/>
</dbReference>
<dbReference type="InterPro" id="IPR036390">
    <property type="entry name" value="WH_DNA-bd_sf"/>
</dbReference>
<keyword evidence="3" id="KW-0238">DNA-binding</keyword>
<organism evidence="6 7">
    <name type="scientific">Paraburkholderia bengalensis</name>
    <dbReference type="NCBI Taxonomy" id="2747562"/>
    <lineage>
        <taxon>Bacteria</taxon>
        <taxon>Pseudomonadati</taxon>
        <taxon>Pseudomonadota</taxon>
        <taxon>Betaproteobacteria</taxon>
        <taxon>Burkholderiales</taxon>
        <taxon>Burkholderiaceae</taxon>
        <taxon>Paraburkholderia</taxon>
    </lineage>
</organism>
<dbReference type="Gene3D" id="1.10.10.10">
    <property type="entry name" value="Winged helix-like DNA-binding domain superfamily/Winged helix DNA-binding domain"/>
    <property type="match status" value="1"/>
</dbReference>
<dbReference type="RefSeq" id="WP_336600354.1">
    <property type="nucleotide sequence ID" value="NZ_JACFYJ010000050.1"/>
</dbReference>
<keyword evidence="4" id="KW-0804">Transcription</keyword>
<dbReference type="Pfam" id="PF03466">
    <property type="entry name" value="LysR_substrate"/>
    <property type="match status" value="1"/>
</dbReference>
<protein>
    <submittedName>
        <fullName evidence="6">LysR family transcriptional regulator</fullName>
    </submittedName>
</protein>
<dbReference type="Gene3D" id="3.40.190.290">
    <property type="match status" value="1"/>
</dbReference>
<dbReference type="EMBL" id="JACFYJ010000050">
    <property type="protein sequence ID" value="MEI6000421.1"/>
    <property type="molecule type" value="Genomic_DNA"/>
</dbReference>
<accession>A0ABU8IXX4</accession>
<dbReference type="SUPFAM" id="SSF46785">
    <property type="entry name" value="Winged helix' DNA-binding domain"/>
    <property type="match status" value="1"/>
</dbReference>
<evidence type="ECO:0000256" key="3">
    <source>
        <dbReference type="ARBA" id="ARBA00023125"/>
    </source>
</evidence>
<name>A0ABU8IXX4_9BURK</name>
<evidence type="ECO:0000256" key="1">
    <source>
        <dbReference type="ARBA" id="ARBA00009437"/>
    </source>
</evidence>
<feature type="domain" description="HTH lysR-type" evidence="5">
    <location>
        <begin position="14"/>
        <end position="71"/>
    </location>
</feature>
<evidence type="ECO:0000256" key="2">
    <source>
        <dbReference type="ARBA" id="ARBA00023015"/>
    </source>
</evidence>
<evidence type="ECO:0000313" key="7">
    <source>
        <dbReference type="Proteomes" id="UP001386437"/>
    </source>
</evidence>
<comment type="similarity">
    <text evidence="1">Belongs to the LysR transcriptional regulatory family.</text>
</comment>
<dbReference type="PRINTS" id="PR00039">
    <property type="entry name" value="HTHLYSR"/>
</dbReference>
<gene>
    <name evidence="6" type="ORF">H3V53_25460</name>
</gene>
<dbReference type="Pfam" id="PF00126">
    <property type="entry name" value="HTH_1"/>
    <property type="match status" value="1"/>
</dbReference>
<evidence type="ECO:0000259" key="5">
    <source>
        <dbReference type="PROSITE" id="PS50931"/>
    </source>
</evidence>
<dbReference type="InterPro" id="IPR036388">
    <property type="entry name" value="WH-like_DNA-bd_sf"/>
</dbReference>
<dbReference type="InterPro" id="IPR000847">
    <property type="entry name" value="LysR_HTH_N"/>
</dbReference>
<dbReference type="InterPro" id="IPR050950">
    <property type="entry name" value="HTH-type_LysR_regulators"/>
</dbReference>
<reference evidence="6 7" key="1">
    <citation type="journal article" date="2022" name="Arch. Microbiol.">
        <title>Paraburkholderia bengalensis sp. nov. isolated from roots of Oryza sativa, IR64.</title>
        <authorList>
            <person name="Nag P."/>
            <person name="Mondal N."/>
            <person name="Sarkar J."/>
            <person name="Das S."/>
        </authorList>
    </citation>
    <scope>NUCLEOTIDE SEQUENCE [LARGE SCALE GENOMIC DNA]</scope>
    <source>
        <strain evidence="6 7">IR64_4_BI</strain>
    </source>
</reference>
<keyword evidence="2" id="KW-0805">Transcription regulation</keyword>
<sequence length="314" mass="34395">MKYRIHSSTKHMNVSFRQLKAFLAVADFGSFTKAAEAIGLSQSATSTTVRELEVELGLRLLDRTTRQVRLTDAGEKLAATGARLMGELEACLVEIRDIGEQRKGRVLVACVPSIATSLMPEWLLAAQSRLPHVQIGLRDDSAAEVCRRIGLGEIEFGVIGGAAEVPGLLCSALMTDPIHLVCQRTHRFAHKRALRWEDLSGEKMIMLASTSGSHDLIYQHLVHQKVNVDVVLELAQPSSVLRMVESGIGLALMPQLAVSLQHRPLLVDKPFSGTPLSRSIMAVRRPDRSLSPAASAFWELIHELTRERNAATSG</sequence>
<dbReference type="PANTHER" id="PTHR30419:SF14">
    <property type="entry name" value="LYSR FAMILY TRANSCRIPTIONAL REGULATOR"/>
    <property type="match status" value="1"/>
</dbReference>
<evidence type="ECO:0000256" key="4">
    <source>
        <dbReference type="ARBA" id="ARBA00023163"/>
    </source>
</evidence>
<keyword evidence="7" id="KW-1185">Reference proteome</keyword>
<dbReference type="CDD" id="cd08440">
    <property type="entry name" value="PBP2_LTTR_like_4"/>
    <property type="match status" value="1"/>
</dbReference>
<evidence type="ECO:0000313" key="6">
    <source>
        <dbReference type="EMBL" id="MEI6000421.1"/>
    </source>
</evidence>
<dbReference type="SUPFAM" id="SSF53850">
    <property type="entry name" value="Periplasmic binding protein-like II"/>
    <property type="match status" value="1"/>
</dbReference>
<dbReference type="Proteomes" id="UP001386437">
    <property type="component" value="Unassembled WGS sequence"/>
</dbReference>
<dbReference type="PROSITE" id="PS50931">
    <property type="entry name" value="HTH_LYSR"/>
    <property type="match status" value="1"/>
</dbReference>
<proteinExistence type="inferred from homology"/>
<dbReference type="InterPro" id="IPR005119">
    <property type="entry name" value="LysR_subst-bd"/>
</dbReference>
<comment type="caution">
    <text evidence="6">The sequence shown here is derived from an EMBL/GenBank/DDBJ whole genome shotgun (WGS) entry which is preliminary data.</text>
</comment>